<feature type="region of interest" description="Disordered" evidence="1">
    <location>
        <begin position="72"/>
        <end position="107"/>
    </location>
</feature>
<organism evidence="2 3">
    <name type="scientific">Portunus trituberculatus</name>
    <name type="common">Swimming crab</name>
    <name type="synonym">Neptunus trituberculatus</name>
    <dbReference type="NCBI Taxonomy" id="210409"/>
    <lineage>
        <taxon>Eukaryota</taxon>
        <taxon>Metazoa</taxon>
        <taxon>Ecdysozoa</taxon>
        <taxon>Arthropoda</taxon>
        <taxon>Crustacea</taxon>
        <taxon>Multicrustacea</taxon>
        <taxon>Malacostraca</taxon>
        <taxon>Eumalacostraca</taxon>
        <taxon>Eucarida</taxon>
        <taxon>Decapoda</taxon>
        <taxon>Pleocyemata</taxon>
        <taxon>Brachyura</taxon>
        <taxon>Eubrachyura</taxon>
        <taxon>Portunoidea</taxon>
        <taxon>Portunidae</taxon>
        <taxon>Portuninae</taxon>
        <taxon>Portunus</taxon>
    </lineage>
</organism>
<evidence type="ECO:0000313" key="2">
    <source>
        <dbReference type="EMBL" id="MPC85375.1"/>
    </source>
</evidence>
<dbReference type="EMBL" id="VSRR010068261">
    <property type="protein sequence ID" value="MPC85375.1"/>
    <property type="molecule type" value="Genomic_DNA"/>
</dbReference>
<evidence type="ECO:0000313" key="3">
    <source>
        <dbReference type="Proteomes" id="UP000324222"/>
    </source>
</evidence>
<sequence>MAEPCSSSPLINISGMEEVDGERIRAGEEGRVREWEWSLKAEGDRLRGLRARGTASFTLSGLSRRQSLLDRRCAPGGASSGSPPTLNMAAEATRRVSGRRQAHDLPE</sequence>
<evidence type="ECO:0000256" key="1">
    <source>
        <dbReference type="SAM" id="MobiDB-lite"/>
    </source>
</evidence>
<name>A0A5B7ISD8_PORTR</name>
<reference evidence="2 3" key="1">
    <citation type="submission" date="2019-05" db="EMBL/GenBank/DDBJ databases">
        <title>Another draft genome of Portunus trituberculatus and its Hox gene families provides insights of decapod evolution.</title>
        <authorList>
            <person name="Jeong J.-H."/>
            <person name="Song I."/>
            <person name="Kim S."/>
            <person name="Choi T."/>
            <person name="Kim D."/>
            <person name="Ryu S."/>
            <person name="Kim W."/>
        </authorList>
    </citation>
    <scope>NUCLEOTIDE SEQUENCE [LARGE SCALE GENOMIC DNA]</scope>
    <source>
        <tissue evidence="2">Muscle</tissue>
    </source>
</reference>
<proteinExistence type="predicted"/>
<dbReference type="AlphaFoldDB" id="A0A5B7ISD8"/>
<accession>A0A5B7ISD8</accession>
<comment type="caution">
    <text evidence="2">The sequence shown here is derived from an EMBL/GenBank/DDBJ whole genome shotgun (WGS) entry which is preliminary data.</text>
</comment>
<gene>
    <name evidence="2" type="ORF">E2C01_080146</name>
</gene>
<dbReference type="Proteomes" id="UP000324222">
    <property type="component" value="Unassembled WGS sequence"/>
</dbReference>
<protein>
    <submittedName>
        <fullName evidence="2">Uncharacterized protein</fullName>
    </submittedName>
</protein>
<keyword evidence="3" id="KW-1185">Reference proteome</keyword>